<dbReference type="Proteomes" id="UP001140258">
    <property type="component" value="Unassembled WGS sequence"/>
</dbReference>
<evidence type="ECO:0000256" key="5">
    <source>
        <dbReference type="HAMAP-Rule" id="MF_00261"/>
    </source>
</evidence>
<keyword evidence="2 5" id="KW-0963">Cytoplasm</keyword>
<comment type="function">
    <text evidence="5">DNA-dependent RNA polymerase (RNAP) catalyzes the transcription of DNA into RNA using the four ribonucleoside triphosphates as substrates.</text>
</comment>
<dbReference type="HAMAP" id="MF_00261">
    <property type="entry name" value="RNApol_arch_Rpo11"/>
    <property type="match status" value="1"/>
</dbReference>
<dbReference type="CDD" id="cd06927">
    <property type="entry name" value="RNAP_L"/>
    <property type="match status" value="1"/>
</dbReference>
<sequence length="94" mass="10612">MIKIIKQTENYLEFELKNEDHSLPNILKDIMLVKENVIMASYNVEHPVLDPESGKYISNPVLVLKTAEGTSAVEILKESLSDLIKLCDEGLKNL</sequence>
<accession>A0ABT2EWT8</accession>
<evidence type="ECO:0000313" key="7">
    <source>
        <dbReference type="EMBL" id="MCS3922409.1"/>
    </source>
</evidence>
<comment type="subcellular location">
    <subcellularLocation>
        <location evidence="5">Cytoplasm</location>
    </subcellularLocation>
</comment>
<organism evidence="7 8">
    <name type="scientific">Methanococcus voltae PS</name>
    <dbReference type="NCBI Taxonomy" id="523842"/>
    <lineage>
        <taxon>Archaea</taxon>
        <taxon>Methanobacteriati</taxon>
        <taxon>Methanobacteriota</taxon>
        <taxon>Methanomada group</taxon>
        <taxon>Methanococci</taxon>
        <taxon>Methanococcales</taxon>
        <taxon>Methanococcaceae</taxon>
        <taxon>Methanococcus</taxon>
    </lineage>
</organism>
<dbReference type="Gene3D" id="3.30.1360.10">
    <property type="entry name" value="RNA polymerase, RBP11-like subunit"/>
    <property type="match status" value="1"/>
</dbReference>
<comment type="subunit">
    <text evidence="5">Part of the RNA polymerase complex.</text>
</comment>
<keyword evidence="5 7" id="KW-0548">Nucleotidyltransferase</keyword>
<dbReference type="EC" id="2.7.7.6" evidence="5"/>
<keyword evidence="1 5" id="KW-0240">DNA-directed RNA polymerase</keyword>
<evidence type="ECO:0000256" key="2">
    <source>
        <dbReference type="ARBA" id="ARBA00022490"/>
    </source>
</evidence>
<feature type="domain" description="DNA-directed RNA polymerase RBP11-like dimerisation" evidence="6">
    <location>
        <begin position="12"/>
        <end position="89"/>
    </location>
</feature>
<dbReference type="SUPFAM" id="SSF55257">
    <property type="entry name" value="RBP11-like subunits of RNA polymerase"/>
    <property type="match status" value="1"/>
</dbReference>
<evidence type="ECO:0000256" key="1">
    <source>
        <dbReference type="ARBA" id="ARBA00022478"/>
    </source>
</evidence>
<keyword evidence="3 5" id="KW-0804">Transcription</keyword>
<comment type="similarity">
    <text evidence="4 5">Belongs to the archaeal Rpo11/eukaryotic RPB11/RPC19 RNA polymerase subunit family.</text>
</comment>
<reference evidence="7" key="1">
    <citation type="submission" date="2022-08" db="EMBL/GenBank/DDBJ databases">
        <title>Genomic Encyclopedia of Type Strains, Phase V (KMG-V): Genome sequencing to study the core and pangenomes of soil and plant-associated prokaryotes.</title>
        <authorList>
            <person name="Whitman W."/>
        </authorList>
    </citation>
    <scope>NUCLEOTIDE SEQUENCE</scope>
    <source>
        <strain evidence="7">PS</strain>
    </source>
</reference>
<dbReference type="GO" id="GO:0003899">
    <property type="term" value="F:DNA-directed RNA polymerase activity"/>
    <property type="evidence" value="ECO:0007669"/>
    <property type="project" value="UniProtKB-EC"/>
</dbReference>
<evidence type="ECO:0000256" key="3">
    <source>
        <dbReference type="ARBA" id="ARBA00023163"/>
    </source>
</evidence>
<evidence type="ECO:0000256" key="4">
    <source>
        <dbReference type="ARBA" id="ARBA00025751"/>
    </source>
</evidence>
<dbReference type="PANTHER" id="PTHR13946">
    <property type="entry name" value="DNA-DIRECTED RNA POLYMERASE I,II,III"/>
    <property type="match status" value="1"/>
</dbReference>
<keyword evidence="5 7" id="KW-0808">Transferase</keyword>
<dbReference type="InterPro" id="IPR022905">
    <property type="entry name" value="Rpo11-like"/>
</dbReference>
<comment type="caution">
    <text evidence="7">The sequence shown here is derived from an EMBL/GenBank/DDBJ whole genome shotgun (WGS) entry which is preliminary data.</text>
</comment>
<dbReference type="EMBL" id="JANUCQ010000002">
    <property type="protein sequence ID" value="MCS3922409.1"/>
    <property type="molecule type" value="Genomic_DNA"/>
</dbReference>
<proteinExistence type="inferred from homology"/>
<gene>
    <name evidence="5" type="primary">rpo11</name>
    <name evidence="5" type="synonym">rpoL</name>
    <name evidence="7" type="ORF">M2325_001094</name>
</gene>
<evidence type="ECO:0000259" key="6">
    <source>
        <dbReference type="Pfam" id="PF13656"/>
    </source>
</evidence>
<dbReference type="PANTHER" id="PTHR13946:SF28">
    <property type="entry name" value="DNA-DIRECTED RNA POLYMERASES I AND III SUBUNIT RPAC2"/>
    <property type="match status" value="1"/>
</dbReference>
<dbReference type="InterPro" id="IPR009025">
    <property type="entry name" value="RBP11-like_dimer"/>
</dbReference>
<dbReference type="RefSeq" id="WP_259051833.1">
    <property type="nucleotide sequence ID" value="NZ_JANUCQ010000002.1"/>
</dbReference>
<evidence type="ECO:0000313" key="8">
    <source>
        <dbReference type="Proteomes" id="UP001140258"/>
    </source>
</evidence>
<dbReference type="InterPro" id="IPR036603">
    <property type="entry name" value="RBP11-like"/>
</dbReference>
<dbReference type="NCBIfam" id="NF002234">
    <property type="entry name" value="PRK01146.1-2"/>
    <property type="match status" value="1"/>
</dbReference>
<dbReference type="Pfam" id="PF13656">
    <property type="entry name" value="RNA_pol_L_2"/>
    <property type="match status" value="1"/>
</dbReference>
<comment type="catalytic activity">
    <reaction evidence="5">
        <text>RNA(n) + a ribonucleoside 5'-triphosphate = RNA(n+1) + diphosphate</text>
        <dbReference type="Rhea" id="RHEA:21248"/>
        <dbReference type="Rhea" id="RHEA-COMP:14527"/>
        <dbReference type="Rhea" id="RHEA-COMP:17342"/>
        <dbReference type="ChEBI" id="CHEBI:33019"/>
        <dbReference type="ChEBI" id="CHEBI:61557"/>
        <dbReference type="ChEBI" id="CHEBI:140395"/>
        <dbReference type="EC" id="2.7.7.6"/>
    </reaction>
</comment>
<name>A0ABT2EWT8_METVO</name>
<keyword evidence="8" id="KW-1185">Reference proteome</keyword>
<protein>
    <recommendedName>
        <fullName evidence="5">DNA-directed RNA polymerase subunit Rpo11</fullName>
        <ecNumber evidence="5">2.7.7.6</ecNumber>
    </recommendedName>
    <alternativeName>
        <fullName evidence="5">DNA-directed RNA polymerase subunit L</fullName>
    </alternativeName>
</protein>
<dbReference type="GO" id="GO:0000428">
    <property type="term" value="C:DNA-directed RNA polymerase complex"/>
    <property type="evidence" value="ECO:0007669"/>
    <property type="project" value="UniProtKB-KW"/>
</dbReference>